<evidence type="ECO:0000256" key="4">
    <source>
        <dbReference type="ARBA" id="ARBA00004725"/>
    </source>
</evidence>
<feature type="domain" description="Dihydroorotate dehydrogenase catalytic" evidence="13">
    <location>
        <begin position="6"/>
        <end position="293"/>
    </location>
</feature>
<dbReference type="InterPro" id="IPR023359">
    <property type="entry name" value="Dihydro_DH_chainA_dom2"/>
</dbReference>
<dbReference type="EC" id="1.3.98.1" evidence="7"/>
<evidence type="ECO:0000256" key="12">
    <source>
        <dbReference type="ARBA" id="ARBA00023002"/>
    </source>
</evidence>
<evidence type="ECO:0000256" key="7">
    <source>
        <dbReference type="ARBA" id="ARBA00011911"/>
    </source>
</evidence>
<dbReference type="EMBL" id="CAUZLR010000006">
    <property type="protein sequence ID" value="CAK1243952.1"/>
    <property type="molecule type" value="Genomic_DNA"/>
</dbReference>
<name>A0ABM9MVY2_9LACO</name>
<comment type="similarity">
    <text evidence="5">Belongs to the dihydroorotate dehydrogenase family. Type 1 subfamily.</text>
</comment>
<proteinExistence type="inferred from homology"/>
<dbReference type="PANTHER" id="PTHR48109:SF1">
    <property type="entry name" value="DIHYDROOROTATE DEHYDROGENASE (FUMARATE)"/>
    <property type="match status" value="1"/>
</dbReference>
<dbReference type="Proteomes" id="UP001314261">
    <property type="component" value="Unassembled WGS sequence"/>
</dbReference>
<sequence>MTKKNLTTQLANVTFDGPLLNASGIHCQTSAELADLANTSNLAGIVTKSATLFPRKGNENPRYHDLPYGSINSMGLPNLGYPFYLDYVQQEKAKPTILSVAGLSADDVIEVLSDIQDSKYQGITELNLSCPNVPGKPQTAYDFVATRKVLERVFEFFTKPIGVKLPPYFDLVHFDQIAAVLNDFPITHVNTVNSVGNGLVVDVAKEQVVTKAKGGFGGLGGAMILPTALANVRALRQRLNDNIAIIGTGGVTTGADVFAHILCGADMVSVGTQVIKEGLGVYDRLTQELEALMTEKGYERLADFRGQLREL</sequence>
<keyword evidence="8" id="KW-0963">Cytoplasm</keyword>
<dbReference type="PROSITE" id="PS00911">
    <property type="entry name" value="DHODEHASE_1"/>
    <property type="match status" value="1"/>
</dbReference>
<evidence type="ECO:0000313" key="14">
    <source>
        <dbReference type="EMBL" id="CAK1243952.1"/>
    </source>
</evidence>
<dbReference type="SUPFAM" id="SSF51395">
    <property type="entry name" value="FMN-linked oxidoreductases"/>
    <property type="match status" value="1"/>
</dbReference>
<dbReference type="InterPro" id="IPR050074">
    <property type="entry name" value="DHO_dehydrogenase"/>
</dbReference>
<gene>
    <name evidence="14" type="ORF">R54839_PPFHFPJH_01026</name>
</gene>
<comment type="subunit">
    <text evidence="6">Homodimer.</text>
</comment>
<dbReference type="CDD" id="cd04741">
    <property type="entry name" value="DHOD_1A_like"/>
    <property type="match status" value="1"/>
</dbReference>
<keyword evidence="11" id="KW-0665">Pyrimidine biosynthesis</keyword>
<comment type="catalytic activity">
    <reaction evidence="1">
        <text>(S)-dihydroorotate + fumarate = orotate + succinate</text>
        <dbReference type="Rhea" id="RHEA:30059"/>
        <dbReference type="ChEBI" id="CHEBI:29806"/>
        <dbReference type="ChEBI" id="CHEBI:30031"/>
        <dbReference type="ChEBI" id="CHEBI:30839"/>
        <dbReference type="ChEBI" id="CHEBI:30864"/>
        <dbReference type="EC" id="1.3.98.1"/>
    </reaction>
</comment>
<dbReference type="Gene3D" id="3.20.20.70">
    <property type="entry name" value="Aldolase class I"/>
    <property type="match status" value="1"/>
</dbReference>
<keyword evidence="15" id="KW-1185">Reference proteome</keyword>
<evidence type="ECO:0000256" key="9">
    <source>
        <dbReference type="ARBA" id="ARBA00022630"/>
    </source>
</evidence>
<organism evidence="14 15">
    <name type="scientific">Fructobacillus fructosus</name>
    <dbReference type="NCBI Taxonomy" id="1631"/>
    <lineage>
        <taxon>Bacteria</taxon>
        <taxon>Bacillati</taxon>
        <taxon>Bacillota</taxon>
        <taxon>Bacilli</taxon>
        <taxon>Lactobacillales</taxon>
        <taxon>Lactobacillaceae</taxon>
        <taxon>Fructobacillus</taxon>
    </lineage>
</organism>
<comment type="pathway">
    <text evidence="4">Pyrimidine metabolism; UMP biosynthesis via de novo pathway.</text>
</comment>
<keyword evidence="12 14" id="KW-0560">Oxidoreductase</keyword>
<dbReference type="Gene3D" id="2.30.26.10">
    <property type="entry name" value="Dihydroorotate Dehydrogenase A, chain A, domain 2"/>
    <property type="match status" value="1"/>
</dbReference>
<dbReference type="PROSITE" id="PS00912">
    <property type="entry name" value="DHODEHASE_2"/>
    <property type="match status" value="1"/>
</dbReference>
<dbReference type="InterPro" id="IPR013785">
    <property type="entry name" value="Aldolase_TIM"/>
</dbReference>
<keyword evidence="9" id="KW-0285">Flavoprotein</keyword>
<dbReference type="InterPro" id="IPR005720">
    <property type="entry name" value="Dihydroorotate_DH_cat"/>
</dbReference>
<evidence type="ECO:0000259" key="13">
    <source>
        <dbReference type="Pfam" id="PF01180"/>
    </source>
</evidence>
<comment type="subcellular location">
    <subcellularLocation>
        <location evidence="3">Cytoplasm</location>
    </subcellularLocation>
</comment>
<dbReference type="GO" id="GO:0106430">
    <property type="term" value="F:dihydroorotate dehydrogenase (quinone) activity"/>
    <property type="evidence" value="ECO:0007669"/>
    <property type="project" value="UniProtKB-EC"/>
</dbReference>
<dbReference type="NCBIfam" id="NF002702">
    <property type="entry name" value="PRK02506.1"/>
    <property type="match status" value="1"/>
</dbReference>
<comment type="cofactor">
    <cofactor evidence="2">
        <name>FMN</name>
        <dbReference type="ChEBI" id="CHEBI:58210"/>
    </cofactor>
</comment>
<dbReference type="InterPro" id="IPR033886">
    <property type="entry name" value="DHOD_1A"/>
</dbReference>
<reference evidence="14 15" key="1">
    <citation type="submission" date="2023-10" db="EMBL/GenBank/DDBJ databases">
        <authorList>
            <person name="Botero Cardona J."/>
        </authorList>
    </citation>
    <scope>NUCLEOTIDE SEQUENCE [LARGE SCALE GENOMIC DNA]</scope>
    <source>
        <strain evidence="14 15">R-54839</strain>
    </source>
</reference>
<dbReference type="InterPro" id="IPR012135">
    <property type="entry name" value="Dihydroorotate_DH_1_2"/>
</dbReference>
<evidence type="ECO:0000256" key="10">
    <source>
        <dbReference type="ARBA" id="ARBA00022643"/>
    </source>
</evidence>
<dbReference type="PANTHER" id="PTHR48109">
    <property type="entry name" value="DIHYDROOROTATE DEHYDROGENASE (QUINONE), MITOCHONDRIAL-RELATED"/>
    <property type="match status" value="1"/>
</dbReference>
<evidence type="ECO:0000256" key="2">
    <source>
        <dbReference type="ARBA" id="ARBA00001917"/>
    </source>
</evidence>
<evidence type="ECO:0000256" key="5">
    <source>
        <dbReference type="ARBA" id="ARBA00008008"/>
    </source>
</evidence>
<evidence type="ECO:0000256" key="11">
    <source>
        <dbReference type="ARBA" id="ARBA00022975"/>
    </source>
</evidence>
<keyword evidence="10" id="KW-0288">FMN</keyword>
<dbReference type="Pfam" id="PF01180">
    <property type="entry name" value="DHO_dh"/>
    <property type="match status" value="1"/>
</dbReference>
<evidence type="ECO:0000256" key="6">
    <source>
        <dbReference type="ARBA" id="ARBA00011738"/>
    </source>
</evidence>
<evidence type="ECO:0000256" key="1">
    <source>
        <dbReference type="ARBA" id="ARBA00001694"/>
    </source>
</evidence>
<evidence type="ECO:0000313" key="15">
    <source>
        <dbReference type="Proteomes" id="UP001314261"/>
    </source>
</evidence>
<evidence type="ECO:0000256" key="3">
    <source>
        <dbReference type="ARBA" id="ARBA00004496"/>
    </source>
</evidence>
<accession>A0ABM9MVY2</accession>
<evidence type="ECO:0000256" key="8">
    <source>
        <dbReference type="ARBA" id="ARBA00022490"/>
    </source>
</evidence>
<comment type="caution">
    <text evidence="14">The sequence shown here is derived from an EMBL/GenBank/DDBJ whole genome shotgun (WGS) entry which is preliminary data.</text>
</comment>
<dbReference type="InterPro" id="IPR001295">
    <property type="entry name" value="Dihydroorotate_DH_CS"/>
</dbReference>
<dbReference type="GO" id="GO:1990663">
    <property type="term" value="F:dihydroorotate dehydrogenase (fumarate) activity"/>
    <property type="evidence" value="ECO:0007669"/>
    <property type="project" value="UniProtKB-EC"/>
</dbReference>
<dbReference type="PIRSF" id="PIRSF000164">
    <property type="entry name" value="DHO_oxidase"/>
    <property type="match status" value="1"/>
</dbReference>
<dbReference type="RefSeq" id="WP_187753475.1">
    <property type="nucleotide sequence ID" value="NZ_CAUZLR010000006.1"/>
</dbReference>
<protein>
    <recommendedName>
        <fullName evidence="7">dihydroorotate oxidase (fumarate)</fullName>
        <ecNumber evidence="7">1.3.98.1</ecNumber>
    </recommendedName>
</protein>